<sequence>MPVFWCESILWTVPPPLPPVSTRTRLMKQLTPMDSHFFYFEAPNQPMMIGSLWLCDQQTAPGGLVRHKEILQYIADRLNATSYFRRRLVQTPLGLDDPYWLDDPNFDLEYHVRHVGLPQPGDWRQLCIFTARTMSRSVDMRRAPWEVYIIEGLNNVEGVPPGSFAVLIRFHHAYVDGKAAVELSEALMETTAQHEYGRQNRVVVAERAPSRLELWARTTPRMMGQSLRSMKAGLKFSRKSFELIKRLRGDAMPEQRRVPRTLFNTEITPHRSYGGFEWSIPELKQLRQLCPGASLNDVVLSIIAGGLRRYLLQRHALPSESLVSMCPVSLRPEEAKKDCGNLISAMFIGIGTDIEDPVERLTAVQRRTAKGIPLAREVLYELNNSAGEMLPPSVRALSAWLQNKARLTGRVPLINTLITNVPGIPGMTPQYFAGALIRQVYPVVPIVDGMAISHGITGIYDRLNLGVLADREVMPDMDVYIACLEASTVEFRERLAALSVQESAPSVQEPHSDSAGKRRSPRTRKPAPSRLKMAAEGPDQRPADSPVASLVASKA</sequence>
<evidence type="ECO:0000256" key="4">
    <source>
        <dbReference type="ARBA" id="ARBA00013244"/>
    </source>
</evidence>
<dbReference type="Pfam" id="PF03007">
    <property type="entry name" value="WS_DGAT_cat"/>
    <property type="match status" value="1"/>
</dbReference>
<dbReference type="GO" id="GO:0051701">
    <property type="term" value="P:biological process involved in interaction with host"/>
    <property type="evidence" value="ECO:0007669"/>
    <property type="project" value="TreeGrafter"/>
</dbReference>
<reference evidence="14 15" key="1">
    <citation type="submission" date="2017-03" db="EMBL/GenBank/DDBJ databases">
        <title>Complete genome sequence of the novel DNRA strain Pseudomonas sp. S-6-2 isolated from Chinese polluted river sediment. Journal of Biotechnology.</title>
        <authorList>
            <person name="Li J."/>
            <person name="Xiang F."/>
            <person name="Wang L."/>
            <person name="Xi L."/>
            <person name="Liu J."/>
        </authorList>
    </citation>
    <scope>NUCLEOTIDE SEQUENCE [LARGE SCALE GENOMIC DNA]</scope>
    <source>
        <strain evidence="14 15">S-6-2</strain>
    </source>
</reference>
<proteinExistence type="inferred from homology"/>
<dbReference type="Proteomes" id="UP000243488">
    <property type="component" value="Chromosome"/>
</dbReference>
<keyword evidence="7" id="KW-0319">Glycerol metabolism</keyword>
<evidence type="ECO:0000256" key="1">
    <source>
        <dbReference type="ARBA" id="ARBA00004771"/>
    </source>
</evidence>
<keyword evidence="5" id="KW-0444">Lipid biosynthesis</keyword>
<evidence type="ECO:0000256" key="7">
    <source>
        <dbReference type="ARBA" id="ARBA00022798"/>
    </source>
</evidence>
<dbReference type="GO" id="GO:0006071">
    <property type="term" value="P:glycerol metabolic process"/>
    <property type="evidence" value="ECO:0007669"/>
    <property type="project" value="UniProtKB-KW"/>
</dbReference>
<evidence type="ECO:0000256" key="2">
    <source>
        <dbReference type="ARBA" id="ARBA00005189"/>
    </source>
</evidence>
<dbReference type="GO" id="GO:0001666">
    <property type="term" value="P:response to hypoxia"/>
    <property type="evidence" value="ECO:0007669"/>
    <property type="project" value="TreeGrafter"/>
</dbReference>
<dbReference type="GO" id="GO:0005886">
    <property type="term" value="C:plasma membrane"/>
    <property type="evidence" value="ECO:0007669"/>
    <property type="project" value="TreeGrafter"/>
</dbReference>
<evidence type="ECO:0000256" key="8">
    <source>
        <dbReference type="ARBA" id="ARBA00023098"/>
    </source>
</evidence>
<evidence type="ECO:0000256" key="11">
    <source>
        <dbReference type="SAM" id="MobiDB-lite"/>
    </source>
</evidence>
<keyword evidence="6" id="KW-0808">Transferase</keyword>
<dbReference type="InterPro" id="IPR009721">
    <property type="entry name" value="O-acyltransferase_WSD1_C"/>
</dbReference>
<gene>
    <name evidence="14" type="ORF">BVH74_00715</name>
</gene>
<feature type="region of interest" description="Disordered" evidence="11">
    <location>
        <begin position="500"/>
        <end position="555"/>
    </location>
</feature>
<evidence type="ECO:0000256" key="9">
    <source>
        <dbReference type="ARBA" id="ARBA00023315"/>
    </source>
</evidence>
<evidence type="ECO:0000259" key="13">
    <source>
        <dbReference type="Pfam" id="PF06974"/>
    </source>
</evidence>
<dbReference type="PANTHER" id="PTHR31650:SF1">
    <property type="entry name" value="WAX ESTER SYNTHASE_DIACYLGLYCEROL ACYLTRANSFERASE 4-RELATED"/>
    <property type="match status" value="1"/>
</dbReference>
<dbReference type="KEGG" id="ppha:BVH74_00715"/>
<dbReference type="InterPro" id="IPR004255">
    <property type="entry name" value="O-acyltransferase_WSD1_N"/>
</dbReference>
<comment type="catalytic activity">
    <reaction evidence="10">
        <text>an acyl-CoA + a 1,2-diacyl-sn-glycerol = a triacyl-sn-glycerol + CoA</text>
        <dbReference type="Rhea" id="RHEA:10868"/>
        <dbReference type="ChEBI" id="CHEBI:17815"/>
        <dbReference type="ChEBI" id="CHEBI:57287"/>
        <dbReference type="ChEBI" id="CHEBI:58342"/>
        <dbReference type="ChEBI" id="CHEBI:64615"/>
        <dbReference type="EC" id="2.3.1.20"/>
    </reaction>
</comment>
<accession>A0A1V0B0A0</accession>
<dbReference type="PANTHER" id="PTHR31650">
    <property type="entry name" value="O-ACYLTRANSFERASE (WSD1-LIKE) FAMILY PROTEIN"/>
    <property type="match status" value="1"/>
</dbReference>
<feature type="compositionally biased region" description="Basic residues" evidence="11">
    <location>
        <begin position="517"/>
        <end position="527"/>
    </location>
</feature>
<dbReference type="UniPathway" id="UPA00282"/>
<dbReference type="EC" id="2.3.1.20" evidence="4"/>
<evidence type="ECO:0000256" key="10">
    <source>
        <dbReference type="ARBA" id="ARBA00048109"/>
    </source>
</evidence>
<feature type="domain" description="O-acyltransferase WSD1-like N-terminal" evidence="12">
    <location>
        <begin position="30"/>
        <end position="299"/>
    </location>
</feature>
<comment type="pathway">
    <text evidence="1">Glycerolipid metabolism; triacylglycerol biosynthesis.</text>
</comment>
<organism evidence="14 15">
    <name type="scientific">Halopseudomonas phragmitis</name>
    <dbReference type="NCBI Taxonomy" id="1931241"/>
    <lineage>
        <taxon>Bacteria</taxon>
        <taxon>Pseudomonadati</taxon>
        <taxon>Pseudomonadota</taxon>
        <taxon>Gammaproteobacteria</taxon>
        <taxon>Pseudomonadales</taxon>
        <taxon>Pseudomonadaceae</taxon>
        <taxon>Halopseudomonas</taxon>
    </lineage>
</organism>
<dbReference type="GO" id="GO:0071731">
    <property type="term" value="P:response to nitric oxide"/>
    <property type="evidence" value="ECO:0007669"/>
    <property type="project" value="TreeGrafter"/>
</dbReference>
<keyword evidence="8" id="KW-0443">Lipid metabolism</keyword>
<evidence type="ECO:0000259" key="12">
    <source>
        <dbReference type="Pfam" id="PF03007"/>
    </source>
</evidence>
<dbReference type="GO" id="GO:0019432">
    <property type="term" value="P:triglyceride biosynthetic process"/>
    <property type="evidence" value="ECO:0007669"/>
    <property type="project" value="UniProtKB-UniPathway"/>
</dbReference>
<evidence type="ECO:0000256" key="3">
    <source>
        <dbReference type="ARBA" id="ARBA00009587"/>
    </source>
</evidence>
<evidence type="ECO:0000256" key="5">
    <source>
        <dbReference type="ARBA" id="ARBA00022516"/>
    </source>
</evidence>
<protein>
    <recommendedName>
        <fullName evidence="4">diacylglycerol O-acyltransferase</fullName>
        <ecNumber evidence="4">2.3.1.20</ecNumber>
    </recommendedName>
</protein>
<evidence type="ECO:0000256" key="6">
    <source>
        <dbReference type="ARBA" id="ARBA00022679"/>
    </source>
</evidence>
<dbReference type="AlphaFoldDB" id="A0A1V0B0A0"/>
<dbReference type="InterPro" id="IPR045034">
    <property type="entry name" value="O-acyltransferase_WSD1-like"/>
</dbReference>
<dbReference type="STRING" id="1931241.BVH74_00715"/>
<dbReference type="NCBIfam" id="TIGR02946">
    <property type="entry name" value="acyl_WS_DGAT"/>
    <property type="match status" value="1"/>
</dbReference>
<keyword evidence="9" id="KW-0012">Acyltransferase</keyword>
<keyword evidence="15" id="KW-1185">Reference proteome</keyword>
<dbReference type="Pfam" id="PF06974">
    <property type="entry name" value="WS_DGAT_C"/>
    <property type="match status" value="1"/>
</dbReference>
<comment type="pathway">
    <text evidence="2">Lipid metabolism.</text>
</comment>
<evidence type="ECO:0000313" key="14">
    <source>
        <dbReference type="EMBL" id="AQZ93377.1"/>
    </source>
</evidence>
<comment type="similarity">
    <text evidence="3">Belongs to the long-chain O-acyltransferase family.</text>
</comment>
<dbReference type="InterPro" id="IPR014292">
    <property type="entry name" value="Acyl_transf_WS/DGAT"/>
</dbReference>
<dbReference type="EMBL" id="CP020100">
    <property type="protein sequence ID" value="AQZ93377.1"/>
    <property type="molecule type" value="Genomic_DNA"/>
</dbReference>
<name>A0A1V0B0A0_9GAMM</name>
<evidence type="ECO:0000313" key="15">
    <source>
        <dbReference type="Proteomes" id="UP000243488"/>
    </source>
</evidence>
<dbReference type="GO" id="GO:0004144">
    <property type="term" value="F:diacylglycerol O-acyltransferase activity"/>
    <property type="evidence" value="ECO:0007669"/>
    <property type="project" value="UniProtKB-EC"/>
</dbReference>
<feature type="domain" description="O-acyltransferase WSD1 C-terminal" evidence="13">
    <location>
        <begin position="340"/>
        <end position="487"/>
    </location>
</feature>